<accession>A0A4Q7TQ61</accession>
<name>A0A4Q7TQ61_9MICO</name>
<evidence type="ECO:0000313" key="4">
    <source>
        <dbReference type="Proteomes" id="UP000291832"/>
    </source>
</evidence>
<dbReference type="PANTHER" id="PTHR34351:SF1">
    <property type="entry name" value="SLR1927 PROTEIN"/>
    <property type="match status" value="1"/>
</dbReference>
<sequence>MTSQHTETRGREATWTAARTAGATRGTGVRRALARARRAVRTWWGRLTRVITPAGAFVLIAALAAGVLGAALGWVEAWGIAIAGALLLLVAVPFLAGGRSYEITIGADRLRVVAGGEVHLRVTVAHPGHTPALPATAELPVGPALRELAIPLLAAGGETTLTLDVPTPQRGVIPVGPVTLARRDPVGLLRRELTWPDRHLVHVHPVTTPLPPGAAGLVRDLEGDASRRLTDADLSFHAVRDYAHGDSRRHIHWRSTAKTGTPMVRQYEESQTARSAILFDANLAEYVSEEAFELGVSVAASLALQAVREGRERFVGTQWVPGRERSPLDGLEELPARTPTQLLDAWSRVVATAEAAPLEVLSRGLAQSRRPLSLVALVTGTVPDAARLRRAAVLFPADVTVITVRCEPLADPGAHRGDASTVLTVGALTDLPQLMLRQGAA</sequence>
<gene>
    <name evidence="3" type="ORF">EV139_2613</name>
</gene>
<dbReference type="Proteomes" id="UP000291832">
    <property type="component" value="Unassembled WGS sequence"/>
</dbReference>
<dbReference type="OrthoDB" id="9812729at2"/>
<dbReference type="AlphaFoldDB" id="A0A4Q7TQ61"/>
<dbReference type="Pfam" id="PF01882">
    <property type="entry name" value="DUF58"/>
    <property type="match status" value="1"/>
</dbReference>
<comment type="caution">
    <text evidence="3">The sequence shown here is derived from an EMBL/GenBank/DDBJ whole genome shotgun (WGS) entry which is preliminary data.</text>
</comment>
<dbReference type="RefSeq" id="WP_130454765.1">
    <property type="nucleotide sequence ID" value="NZ_QYAG01000002.1"/>
</dbReference>
<dbReference type="PANTHER" id="PTHR34351">
    <property type="entry name" value="SLR1927 PROTEIN-RELATED"/>
    <property type="match status" value="1"/>
</dbReference>
<evidence type="ECO:0000256" key="1">
    <source>
        <dbReference type="SAM" id="Phobius"/>
    </source>
</evidence>
<keyword evidence="1" id="KW-1133">Transmembrane helix</keyword>
<protein>
    <submittedName>
        <fullName evidence="3">Uncharacterized protein DUF58</fullName>
    </submittedName>
</protein>
<keyword evidence="4" id="KW-1185">Reference proteome</keyword>
<keyword evidence="1" id="KW-0472">Membrane</keyword>
<feature type="domain" description="DUF58" evidence="2">
    <location>
        <begin position="239"/>
        <end position="310"/>
    </location>
</feature>
<feature type="transmembrane region" description="Helical" evidence="1">
    <location>
        <begin position="47"/>
        <end position="71"/>
    </location>
</feature>
<dbReference type="EMBL" id="SHKI01000006">
    <property type="protein sequence ID" value="RZT62904.1"/>
    <property type="molecule type" value="Genomic_DNA"/>
</dbReference>
<reference evidence="3 4" key="1">
    <citation type="journal article" date="2015" name="Stand. Genomic Sci.">
        <title>Genomic Encyclopedia of Bacterial and Archaeal Type Strains, Phase III: the genomes of soil and plant-associated and newly described type strains.</title>
        <authorList>
            <person name="Whitman W.B."/>
            <person name="Woyke T."/>
            <person name="Klenk H.P."/>
            <person name="Zhou Y."/>
            <person name="Lilburn T.G."/>
            <person name="Beck B.J."/>
            <person name="De Vos P."/>
            <person name="Vandamme P."/>
            <person name="Eisen J.A."/>
            <person name="Garrity G."/>
            <person name="Hugenholtz P."/>
            <person name="Kyrpides N.C."/>
        </authorList>
    </citation>
    <scope>NUCLEOTIDE SEQUENCE [LARGE SCALE GENOMIC DNA]</scope>
    <source>
        <strain evidence="3 4">RF6</strain>
    </source>
</reference>
<dbReference type="InterPro" id="IPR002881">
    <property type="entry name" value="DUF58"/>
</dbReference>
<proteinExistence type="predicted"/>
<feature type="transmembrane region" description="Helical" evidence="1">
    <location>
        <begin position="77"/>
        <end position="96"/>
    </location>
</feature>
<keyword evidence="1" id="KW-0812">Transmembrane</keyword>
<evidence type="ECO:0000313" key="3">
    <source>
        <dbReference type="EMBL" id="RZT62904.1"/>
    </source>
</evidence>
<organism evidence="3 4">
    <name type="scientific">Leucobacter luti</name>
    <dbReference type="NCBI Taxonomy" id="340320"/>
    <lineage>
        <taxon>Bacteria</taxon>
        <taxon>Bacillati</taxon>
        <taxon>Actinomycetota</taxon>
        <taxon>Actinomycetes</taxon>
        <taxon>Micrococcales</taxon>
        <taxon>Microbacteriaceae</taxon>
        <taxon>Leucobacter</taxon>
    </lineage>
</organism>
<evidence type="ECO:0000259" key="2">
    <source>
        <dbReference type="Pfam" id="PF01882"/>
    </source>
</evidence>